<accession>W8VXV8</accession>
<dbReference type="EMBL" id="AP014548">
    <property type="protein sequence ID" value="BAO56602.1"/>
    <property type="molecule type" value="Genomic_DNA"/>
</dbReference>
<name>W8VXV8_9FLAO</name>
<protein>
    <submittedName>
        <fullName evidence="1">Uncharacterized protein</fullName>
    </submittedName>
</protein>
<dbReference type="Proteomes" id="UP000031760">
    <property type="component" value="Chromosome"/>
</dbReference>
<proteinExistence type="predicted"/>
<dbReference type="AlphaFoldDB" id="W8VXV8"/>
<reference evidence="1 2" key="1">
    <citation type="journal article" date="2014" name="Proc. Natl. Acad. Sci. U.S.A.">
        <title>Functional characterization of flavobacteria rhodopsins reveals a unique class of light-driven chloride pump in bacteria.</title>
        <authorList>
            <person name="Yoshizawa S."/>
            <person name="Kumagai Y."/>
            <person name="Kim H."/>
            <person name="Ogura Y."/>
            <person name="Hayashi T."/>
            <person name="Iwasaki W."/>
            <person name="DeLong E.F."/>
            <person name="Kogure K."/>
        </authorList>
    </citation>
    <scope>NUCLEOTIDE SEQUENCE [LARGE SCALE GENOMIC DNA]</scope>
    <source>
        <strain evidence="1 2">S1-08</strain>
    </source>
</reference>
<organism evidence="1 2">
    <name type="scientific">Nonlabens marinus S1-08</name>
    <dbReference type="NCBI Taxonomy" id="1454201"/>
    <lineage>
        <taxon>Bacteria</taxon>
        <taxon>Pseudomonadati</taxon>
        <taxon>Bacteroidota</taxon>
        <taxon>Flavobacteriia</taxon>
        <taxon>Flavobacteriales</taxon>
        <taxon>Flavobacteriaceae</taxon>
        <taxon>Nonlabens</taxon>
    </lineage>
</organism>
<keyword evidence="2" id="KW-1185">Reference proteome</keyword>
<dbReference type="HOGENOM" id="CLU_3346600_0_0_10"/>
<sequence length="37" mass="4114">MMVLNADVMVTFDLMVLDSFIGGKDSWWVCSAFAKAN</sequence>
<evidence type="ECO:0000313" key="1">
    <source>
        <dbReference type="EMBL" id="BAO56602.1"/>
    </source>
</evidence>
<dbReference type="KEGG" id="nmf:NMS_2593"/>
<evidence type="ECO:0000313" key="2">
    <source>
        <dbReference type="Proteomes" id="UP000031760"/>
    </source>
</evidence>
<gene>
    <name evidence="1" type="ORF">NMS_2593</name>
</gene>